<dbReference type="GeneID" id="64967607"/>
<dbReference type="RefSeq" id="XP_041549796.1">
    <property type="nucleotide sequence ID" value="XM_041700708.1"/>
</dbReference>
<proteinExistence type="predicted"/>
<organism evidence="1 2">
    <name type="scientific">Aspergillus puulaauensis</name>
    <dbReference type="NCBI Taxonomy" id="1220207"/>
    <lineage>
        <taxon>Eukaryota</taxon>
        <taxon>Fungi</taxon>
        <taxon>Dikarya</taxon>
        <taxon>Ascomycota</taxon>
        <taxon>Pezizomycotina</taxon>
        <taxon>Eurotiomycetes</taxon>
        <taxon>Eurotiomycetidae</taxon>
        <taxon>Eurotiales</taxon>
        <taxon>Aspergillaceae</taxon>
        <taxon>Aspergillus</taxon>
    </lineage>
</organism>
<dbReference type="EMBL" id="AP024443">
    <property type="protein sequence ID" value="BCS17602.1"/>
    <property type="molecule type" value="Genomic_DNA"/>
</dbReference>
<keyword evidence="2" id="KW-1185">Reference proteome</keyword>
<protein>
    <submittedName>
        <fullName evidence="1">Uncharacterized protein</fullName>
    </submittedName>
</protein>
<accession>A0A7R7XA11</accession>
<gene>
    <name evidence="1" type="ORF">APUU_10430S</name>
</gene>
<evidence type="ECO:0000313" key="1">
    <source>
        <dbReference type="EMBL" id="BCS17602.1"/>
    </source>
</evidence>
<name>A0A7R7XA11_9EURO</name>
<reference evidence="1" key="2">
    <citation type="submission" date="2021-02" db="EMBL/GenBank/DDBJ databases">
        <title>Aspergillus puulaauensis MK2 genome sequence.</title>
        <authorList>
            <person name="Futagami T."/>
            <person name="Mori K."/>
            <person name="Kadooka C."/>
            <person name="Tanaka T."/>
        </authorList>
    </citation>
    <scope>NUCLEOTIDE SEQUENCE</scope>
    <source>
        <strain evidence="1">MK2</strain>
    </source>
</reference>
<evidence type="ECO:0000313" key="2">
    <source>
        <dbReference type="Proteomes" id="UP000654913"/>
    </source>
</evidence>
<dbReference type="AlphaFoldDB" id="A0A7R7XA11"/>
<dbReference type="KEGG" id="apuu:APUU_10430S"/>
<reference evidence="1" key="1">
    <citation type="submission" date="2021-01" db="EMBL/GenBank/DDBJ databases">
        <authorList>
            <consortium name="Aspergillus puulaauensis MK2 genome sequencing consortium"/>
            <person name="Kazuki M."/>
            <person name="Futagami T."/>
        </authorList>
    </citation>
    <scope>NUCLEOTIDE SEQUENCE</scope>
    <source>
        <strain evidence="1">MK2</strain>
    </source>
</reference>
<sequence>MSVLKSTDYLDFISSWMTVGPPVRRKLLVVGDRAATVWIWLVDDNGDDRERPAPEGMSKPVCARWVQVTKTCAHFANMQE</sequence>
<dbReference type="Proteomes" id="UP000654913">
    <property type="component" value="Chromosome 1"/>
</dbReference>